<dbReference type="InterPro" id="IPR001647">
    <property type="entry name" value="HTH_TetR"/>
</dbReference>
<dbReference type="InterPro" id="IPR036271">
    <property type="entry name" value="Tet_transcr_reg_TetR-rel_C_sf"/>
</dbReference>
<dbReference type="Pfam" id="PF00440">
    <property type="entry name" value="TetR_N"/>
    <property type="match status" value="1"/>
</dbReference>
<proteinExistence type="predicted"/>
<comment type="caution">
    <text evidence="6">The sequence shown here is derived from an EMBL/GenBank/DDBJ whole genome shotgun (WGS) entry which is preliminary data.</text>
</comment>
<evidence type="ECO:0000256" key="3">
    <source>
        <dbReference type="ARBA" id="ARBA00023163"/>
    </source>
</evidence>
<keyword evidence="2 4" id="KW-0238">DNA-binding</keyword>
<keyword evidence="1" id="KW-0805">Transcription regulation</keyword>
<dbReference type="PANTHER" id="PTHR30055:SF220">
    <property type="entry name" value="TETR-FAMILY REGULATORY PROTEIN"/>
    <property type="match status" value="1"/>
</dbReference>
<dbReference type="SUPFAM" id="SSF46689">
    <property type="entry name" value="Homeodomain-like"/>
    <property type="match status" value="1"/>
</dbReference>
<evidence type="ECO:0000256" key="4">
    <source>
        <dbReference type="PROSITE-ProRule" id="PRU00335"/>
    </source>
</evidence>
<dbReference type="InterPro" id="IPR050109">
    <property type="entry name" value="HTH-type_TetR-like_transc_reg"/>
</dbReference>
<reference evidence="7" key="1">
    <citation type="journal article" date="2019" name="Int. J. Syst. Evol. Microbiol.">
        <title>The Global Catalogue of Microorganisms (GCM) 10K type strain sequencing project: providing services to taxonomists for standard genome sequencing and annotation.</title>
        <authorList>
            <consortium name="The Broad Institute Genomics Platform"/>
            <consortium name="The Broad Institute Genome Sequencing Center for Infectious Disease"/>
            <person name="Wu L."/>
            <person name="Ma J."/>
        </authorList>
    </citation>
    <scope>NUCLEOTIDE SEQUENCE [LARGE SCALE GENOMIC DNA]</scope>
    <source>
        <strain evidence="7">CCUG 55328</strain>
    </source>
</reference>
<feature type="DNA-binding region" description="H-T-H motif" evidence="4">
    <location>
        <begin position="34"/>
        <end position="53"/>
    </location>
</feature>
<gene>
    <name evidence="6" type="ORF">ACFQ3C_02865</name>
</gene>
<keyword evidence="3" id="KW-0804">Transcription</keyword>
<dbReference type="PROSITE" id="PS50977">
    <property type="entry name" value="HTH_TETR_2"/>
    <property type="match status" value="1"/>
</dbReference>
<keyword evidence="7" id="KW-1185">Reference proteome</keyword>
<dbReference type="PANTHER" id="PTHR30055">
    <property type="entry name" value="HTH-TYPE TRANSCRIPTIONAL REGULATOR RUTR"/>
    <property type="match status" value="1"/>
</dbReference>
<protein>
    <submittedName>
        <fullName evidence="6">TetR/AcrR family transcriptional regulator</fullName>
    </submittedName>
</protein>
<dbReference type="Pfam" id="PF13305">
    <property type="entry name" value="TetR_C_33"/>
    <property type="match status" value="1"/>
</dbReference>
<evidence type="ECO:0000256" key="1">
    <source>
        <dbReference type="ARBA" id="ARBA00023015"/>
    </source>
</evidence>
<organism evidence="6 7">
    <name type="scientific">Seohaeicola saemankumensis</name>
    <dbReference type="NCBI Taxonomy" id="481181"/>
    <lineage>
        <taxon>Bacteria</taxon>
        <taxon>Pseudomonadati</taxon>
        <taxon>Pseudomonadota</taxon>
        <taxon>Alphaproteobacteria</taxon>
        <taxon>Rhodobacterales</taxon>
        <taxon>Roseobacteraceae</taxon>
        <taxon>Seohaeicola</taxon>
    </lineage>
</organism>
<accession>A0ABW3T9S8</accession>
<dbReference type="InterPro" id="IPR025996">
    <property type="entry name" value="MT1864/Rv1816-like_C"/>
</dbReference>
<dbReference type="Gene3D" id="1.10.357.10">
    <property type="entry name" value="Tetracycline Repressor, domain 2"/>
    <property type="match status" value="1"/>
</dbReference>
<sequence>MTEEKTAYHHGDLRAALLAAAESVLAETGVEGFSLRRVAREVGVSHSAPAHHFGDTQGLLAAMATAGFRRFLAAMQARQAACASDDPEALLTASGLGYLDFTLAAPALFKLMFGSDRVDTCDPDLEKASAAAFDHLARDIARLRGVSPYDDQDAMADVMASWSMVHGFASLLLSGRMHRVQAMTQVEREAFFRKVFARVTH</sequence>
<evidence type="ECO:0000313" key="6">
    <source>
        <dbReference type="EMBL" id="MFD1193611.1"/>
    </source>
</evidence>
<name>A0ABW3T9S8_9RHOB</name>
<dbReference type="EMBL" id="JBHTKR010000001">
    <property type="protein sequence ID" value="MFD1193611.1"/>
    <property type="molecule type" value="Genomic_DNA"/>
</dbReference>
<evidence type="ECO:0000313" key="7">
    <source>
        <dbReference type="Proteomes" id="UP001597151"/>
    </source>
</evidence>
<evidence type="ECO:0000256" key="2">
    <source>
        <dbReference type="ARBA" id="ARBA00023125"/>
    </source>
</evidence>
<dbReference type="SUPFAM" id="SSF48498">
    <property type="entry name" value="Tetracyclin repressor-like, C-terminal domain"/>
    <property type="match status" value="1"/>
</dbReference>
<feature type="domain" description="HTH tetR-type" evidence="5">
    <location>
        <begin position="11"/>
        <end position="71"/>
    </location>
</feature>
<dbReference type="RefSeq" id="WP_380788918.1">
    <property type="nucleotide sequence ID" value="NZ_JBHTKR010000001.1"/>
</dbReference>
<evidence type="ECO:0000259" key="5">
    <source>
        <dbReference type="PROSITE" id="PS50977"/>
    </source>
</evidence>
<dbReference type="InterPro" id="IPR009057">
    <property type="entry name" value="Homeodomain-like_sf"/>
</dbReference>
<dbReference type="Proteomes" id="UP001597151">
    <property type="component" value="Unassembled WGS sequence"/>
</dbReference>
<dbReference type="PRINTS" id="PR00455">
    <property type="entry name" value="HTHTETR"/>
</dbReference>